<organism evidence="5 6">
    <name type="scientific">Corynespora cassiicola Philippines</name>
    <dbReference type="NCBI Taxonomy" id="1448308"/>
    <lineage>
        <taxon>Eukaryota</taxon>
        <taxon>Fungi</taxon>
        <taxon>Dikarya</taxon>
        <taxon>Ascomycota</taxon>
        <taxon>Pezizomycotina</taxon>
        <taxon>Dothideomycetes</taxon>
        <taxon>Pleosporomycetidae</taxon>
        <taxon>Pleosporales</taxon>
        <taxon>Corynesporascaceae</taxon>
        <taxon>Corynespora</taxon>
    </lineage>
</organism>
<feature type="transmembrane region" description="Helical" evidence="3">
    <location>
        <begin position="98"/>
        <end position="117"/>
    </location>
</feature>
<evidence type="ECO:0000313" key="6">
    <source>
        <dbReference type="Proteomes" id="UP000240883"/>
    </source>
</evidence>
<evidence type="ECO:0000256" key="2">
    <source>
        <dbReference type="ARBA" id="ARBA00006727"/>
    </source>
</evidence>
<evidence type="ECO:0000256" key="1">
    <source>
        <dbReference type="ARBA" id="ARBA00004141"/>
    </source>
</evidence>
<protein>
    <submittedName>
        <fullName evidence="5">MFS general substrate transporter</fullName>
    </submittedName>
</protein>
<dbReference type="PROSITE" id="PS50850">
    <property type="entry name" value="MFS"/>
    <property type="match status" value="1"/>
</dbReference>
<dbReference type="OrthoDB" id="410267at2759"/>
<gene>
    <name evidence="5" type="ORF">BS50DRAFT_483035</name>
</gene>
<dbReference type="InterPro" id="IPR050327">
    <property type="entry name" value="Proton-linked_MCT"/>
</dbReference>
<dbReference type="Pfam" id="PF07690">
    <property type="entry name" value="MFS_1"/>
    <property type="match status" value="1"/>
</dbReference>
<evidence type="ECO:0000256" key="3">
    <source>
        <dbReference type="SAM" id="Phobius"/>
    </source>
</evidence>
<feature type="transmembrane region" description="Helical" evidence="3">
    <location>
        <begin position="360"/>
        <end position="379"/>
    </location>
</feature>
<dbReference type="InterPro" id="IPR036259">
    <property type="entry name" value="MFS_trans_sf"/>
</dbReference>
<accession>A0A2T2P6H8</accession>
<dbReference type="InterPro" id="IPR020846">
    <property type="entry name" value="MFS_dom"/>
</dbReference>
<feature type="transmembrane region" description="Helical" evidence="3">
    <location>
        <begin position="321"/>
        <end position="348"/>
    </location>
</feature>
<feature type="transmembrane region" description="Helical" evidence="3">
    <location>
        <begin position="28"/>
        <end position="56"/>
    </location>
</feature>
<feature type="transmembrane region" description="Helical" evidence="3">
    <location>
        <begin position="294"/>
        <end position="315"/>
    </location>
</feature>
<feature type="transmembrane region" description="Helical" evidence="3">
    <location>
        <begin position="187"/>
        <end position="208"/>
    </location>
</feature>
<keyword evidence="3" id="KW-0812">Transmembrane</keyword>
<feature type="transmembrane region" description="Helical" evidence="3">
    <location>
        <begin position="68"/>
        <end position="91"/>
    </location>
</feature>
<dbReference type="PANTHER" id="PTHR11360">
    <property type="entry name" value="MONOCARBOXYLATE TRANSPORTER"/>
    <property type="match status" value="1"/>
</dbReference>
<dbReference type="SUPFAM" id="SSF103473">
    <property type="entry name" value="MFS general substrate transporter"/>
    <property type="match status" value="1"/>
</dbReference>
<reference evidence="5 6" key="1">
    <citation type="journal article" date="2018" name="Front. Microbiol.">
        <title>Genome-Wide Analysis of Corynespora cassiicola Leaf Fall Disease Putative Effectors.</title>
        <authorList>
            <person name="Lopez D."/>
            <person name="Ribeiro S."/>
            <person name="Label P."/>
            <person name="Fumanal B."/>
            <person name="Venisse J.S."/>
            <person name="Kohler A."/>
            <person name="de Oliveira R.R."/>
            <person name="Labutti K."/>
            <person name="Lipzen A."/>
            <person name="Lail K."/>
            <person name="Bauer D."/>
            <person name="Ohm R.A."/>
            <person name="Barry K.W."/>
            <person name="Spatafora J."/>
            <person name="Grigoriev I.V."/>
            <person name="Martin F.M."/>
            <person name="Pujade-Renaud V."/>
        </authorList>
    </citation>
    <scope>NUCLEOTIDE SEQUENCE [LARGE SCALE GENOMIC DNA]</scope>
    <source>
        <strain evidence="5 6">Philippines</strain>
    </source>
</reference>
<dbReference type="PANTHER" id="PTHR11360:SF240">
    <property type="entry name" value="MONOCARBOXYLATE TRANSPORTER (EUROFUNG)-RELATED"/>
    <property type="match status" value="1"/>
</dbReference>
<dbReference type="GO" id="GO:0016020">
    <property type="term" value="C:membrane"/>
    <property type="evidence" value="ECO:0007669"/>
    <property type="project" value="UniProtKB-SubCell"/>
</dbReference>
<dbReference type="EMBL" id="KZ678129">
    <property type="protein sequence ID" value="PSN73173.1"/>
    <property type="molecule type" value="Genomic_DNA"/>
</dbReference>
<comment type="subcellular location">
    <subcellularLocation>
        <location evidence="1">Membrane</location>
        <topology evidence="1">Multi-pass membrane protein</topology>
    </subcellularLocation>
</comment>
<evidence type="ECO:0000313" key="5">
    <source>
        <dbReference type="EMBL" id="PSN73173.1"/>
    </source>
</evidence>
<proteinExistence type="inferred from homology"/>
<name>A0A2T2P6H8_CORCC</name>
<feature type="domain" description="Major facilitator superfamily (MFS) profile" evidence="4">
    <location>
        <begin position="230"/>
        <end position="420"/>
    </location>
</feature>
<feature type="transmembrane region" description="Helical" evidence="3">
    <location>
        <begin position="229"/>
        <end position="249"/>
    </location>
</feature>
<sequence>MHHQSNRGGTANTLAEDSSEYPEGGLQAWLVVLGAWCAMIPSMGLLNTIGVLQAWIAENELPGYSESTIGWILSTYAFFLYICGAQVGPVFDAHDIRVLIIPGSIGIIASIMLLSFSREYYQFFLSFGVLGGLSACMLFTPAVSAVGHWFSKRRALAIGIACTAGGTGGVAFPFMILYLAPSIGFPWTIRIIGFICTAMCALACILLRKRLPPNKKSGTSIDLKALRETNYALTTMAVFLVEFSVFIPYTYISSYAIHAGVEPQHAYRLIALLNVGAIPGRALPGYVADRFGPFNVMSVSTLTSSILVFALWLTSATNKSAITAFAIIFGFWSGTAISLTPVCIAAVCRIEDVGKRTGTAFSISSFGALIGIPIAGALIQADGGSYLGLICLAGSTYFASFLAFLLTRVVAGGFSWKILF</sequence>
<dbReference type="InterPro" id="IPR011701">
    <property type="entry name" value="MFS"/>
</dbReference>
<dbReference type="GO" id="GO:0022857">
    <property type="term" value="F:transmembrane transporter activity"/>
    <property type="evidence" value="ECO:0007669"/>
    <property type="project" value="InterPro"/>
</dbReference>
<feature type="transmembrane region" description="Helical" evidence="3">
    <location>
        <begin position="123"/>
        <end position="143"/>
    </location>
</feature>
<keyword evidence="3" id="KW-1133">Transmembrane helix</keyword>
<comment type="similarity">
    <text evidence="2">Belongs to the major facilitator superfamily. Monocarboxylate porter (TC 2.A.1.13) family.</text>
</comment>
<feature type="transmembrane region" description="Helical" evidence="3">
    <location>
        <begin position="385"/>
        <end position="407"/>
    </location>
</feature>
<keyword evidence="6" id="KW-1185">Reference proteome</keyword>
<dbReference type="Proteomes" id="UP000240883">
    <property type="component" value="Unassembled WGS sequence"/>
</dbReference>
<feature type="transmembrane region" description="Helical" evidence="3">
    <location>
        <begin position="155"/>
        <end position="181"/>
    </location>
</feature>
<dbReference type="Gene3D" id="1.20.1250.20">
    <property type="entry name" value="MFS general substrate transporter like domains"/>
    <property type="match status" value="2"/>
</dbReference>
<keyword evidence="3" id="KW-0472">Membrane</keyword>
<dbReference type="AlphaFoldDB" id="A0A2T2P6H8"/>
<evidence type="ECO:0000259" key="4">
    <source>
        <dbReference type="PROSITE" id="PS50850"/>
    </source>
</evidence>